<proteinExistence type="predicted"/>
<evidence type="ECO:0000313" key="1">
    <source>
        <dbReference type="EMBL" id="KAJ9664726.1"/>
    </source>
</evidence>
<keyword evidence="2" id="KW-1185">Reference proteome</keyword>
<reference evidence="1" key="1">
    <citation type="submission" date="2022-10" db="EMBL/GenBank/DDBJ databases">
        <title>Culturing micro-colonial fungi from biological soil crusts in the Mojave desert and describing Neophaeococcomyces mojavensis, and introducing the new genera and species Taxawa tesnikishii.</title>
        <authorList>
            <person name="Kurbessoian T."/>
            <person name="Stajich J.E."/>
        </authorList>
    </citation>
    <scope>NUCLEOTIDE SEQUENCE</scope>
    <source>
        <strain evidence="1">JES_112</strain>
    </source>
</reference>
<protein>
    <submittedName>
        <fullName evidence="1">Uncharacterized protein</fullName>
    </submittedName>
</protein>
<evidence type="ECO:0000313" key="2">
    <source>
        <dbReference type="Proteomes" id="UP001172386"/>
    </source>
</evidence>
<sequence length="337" mass="37086">MAGELILLTGSTGHIGFATLVEALKKGYHVRAAVRRESAIEDIKRTKSVQPYLSQLSFVLVSDITAEGAFDEHVKGVDYVVHIASPLPGPSDDYEKSHMVPAVQGTLSILYSALKEPNIKRVVITASELAIRPRDDSKSFTADSVTPDVQGPFDNPFIAYGASKIRAHNAVRKFIETESPRYSVINIMPSFVLGRNQLATTPEAVAGGSNMAAMFPVLGVSGQGPFEPIAVYINDVAFLHIAALDQNNKKIKHNDNFGASWPHRFDWTDVNEIVKKRFPDAIAEGVIAANGENKQEPNTPFYDTTRTEEVFDFKFKDLETAVVDLVEYYLEVKKQAS</sequence>
<gene>
    <name evidence="1" type="ORF">H2198_000072</name>
</gene>
<name>A0ACC3ALA4_9EURO</name>
<organism evidence="1 2">
    <name type="scientific">Neophaeococcomyces mojaviensis</name>
    <dbReference type="NCBI Taxonomy" id="3383035"/>
    <lineage>
        <taxon>Eukaryota</taxon>
        <taxon>Fungi</taxon>
        <taxon>Dikarya</taxon>
        <taxon>Ascomycota</taxon>
        <taxon>Pezizomycotina</taxon>
        <taxon>Eurotiomycetes</taxon>
        <taxon>Chaetothyriomycetidae</taxon>
        <taxon>Chaetothyriales</taxon>
        <taxon>Chaetothyriales incertae sedis</taxon>
        <taxon>Neophaeococcomyces</taxon>
    </lineage>
</organism>
<comment type="caution">
    <text evidence="1">The sequence shown here is derived from an EMBL/GenBank/DDBJ whole genome shotgun (WGS) entry which is preliminary data.</text>
</comment>
<accession>A0ACC3ALA4</accession>
<dbReference type="Proteomes" id="UP001172386">
    <property type="component" value="Unassembled WGS sequence"/>
</dbReference>
<dbReference type="EMBL" id="JAPDRQ010000001">
    <property type="protein sequence ID" value="KAJ9664726.1"/>
    <property type="molecule type" value="Genomic_DNA"/>
</dbReference>